<dbReference type="PANTHER" id="PTHR33695:SF1">
    <property type="entry name" value="LIPOPROTEIN SIGNAL PEPTIDASE"/>
    <property type="match status" value="1"/>
</dbReference>
<gene>
    <name evidence="9" type="primary">lspA</name>
    <name evidence="12" type="ORF">SAMN02745887_02370</name>
</gene>
<dbReference type="EMBL" id="FPKR01000009">
    <property type="protein sequence ID" value="SFZ77366.1"/>
    <property type="molecule type" value="Genomic_DNA"/>
</dbReference>
<evidence type="ECO:0000256" key="8">
    <source>
        <dbReference type="ARBA" id="ARBA00023136"/>
    </source>
</evidence>
<keyword evidence="7 9" id="KW-1133">Transmembrane helix</keyword>
<proteinExistence type="inferred from homology"/>
<dbReference type="GO" id="GO:0005886">
    <property type="term" value="C:plasma membrane"/>
    <property type="evidence" value="ECO:0007669"/>
    <property type="project" value="UniProtKB-SubCell"/>
</dbReference>
<accession>A0A1K2HKR4</accession>
<keyword evidence="3 9" id="KW-0645">Protease</keyword>
<reference evidence="12 13" key="1">
    <citation type="submission" date="2016-11" db="EMBL/GenBank/DDBJ databases">
        <authorList>
            <person name="Jaros S."/>
            <person name="Januszkiewicz K."/>
            <person name="Wedrychowicz H."/>
        </authorList>
    </citation>
    <scope>NUCLEOTIDE SEQUENCE [LARGE SCALE GENOMIC DNA]</scope>
    <source>
        <strain evidence="12 13">DSM 18899</strain>
    </source>
</reference>
<evidence type="ECO:0000313" key="13">
    <source>
        <dbReference type="Proteomes" id="UP000186513"/>
    </source>
</evidence>
<feature type="transmembrane region" description="Helical" evidence="9">
    <location>
        <begin position="67"/>
        <end position="84"/>
    </location>
</feature>
<keyword evidence="6 9" id="KW-0378">Hydrolase</keyword>
<feature type="transmembrane region" description="Helical" evidence="9">
    <location>
        <begin position="129"/>
        <end position="149"/>
    </location>
</feature>
<keyword evidence="13" id="KW-1185">Reference proteome</keyword>
<comment type="subcellular location">
    <subcellularLocation>
        <location evidence="9">Cell membrane</location>
        <topology evidence="9">Multi-pass membrane protein</topology>
    </subcellularLocation>
</comment>
<evidence type="ECO:0000256" key="3">
    <source>
        <dbReference type="ARBA" id="ARBA00022670"/>
    </source>
</evidence>
<dbReference type="PRINTS" id="PR00781">
    <property type="entry name" value="LIPOSIGPTASE"/>
</dbReference>
<evidence type="ECO:0000256" key="5">
    <source>
        <dbReference type="ARBA" id="ARBA00022750"/>
    </source>
</evidence>
<evidence type="ECO:0000256" key="1">
    <source>
        <dbReference type="ARBA" id="ARBA00006139"/>
    </source>
</evidence>
<dbReference type="PROSITE" id="PS00855">
    <property type="entry name" value="SPASE_II"/>
    <property type="match status" value="1"/>
</dbReference>
<dbReference type="AlphaFoldDB" id="A0A1K2HKR4"/>
<protein>
    <recommendedName>
        <fullName evidence="9">Lipoprotein signal peptidase</fullName>
        <ecNumber evidence="9">3.4.23.36</ecNumber>
    </recommendedName>
    <alternativeName>
        <fullName evidence="9">Prolipoprotein signal peptidase</fullName>
    </alternativeName>
    <alternativeName>
        <fullName evidence="9">Signal peptidase II</fullName>
        <shortName evidence="9">SPase II</shortName>
    </alternativeName>
</protein>
<evidence type="ECO:0000256" key="2">
    <source>
        <dbReference type="ARBA" id="ARBA00022475"/>
    </source>
</evidence>
<keyword evidence="4 9" id="KW-0812">Transmembrane</keyword>
<evidence type="ECO:0000256" key="6">
    <source>
        <dbReference type="ARBA" id="ARBA00022801"/>
    </source>
</evidence>
<dbReference type="OrthoDB" id="9810259at2"/>
<organism evidence="12 13">
    <name type="scientific">Chitinimonas taiwanensis DSM 18899</name>
    <dbReference type="NCBI Taxonomy" id="1121279"/>
    <lineage>
        <taxon>Bacteria</taxon>
        <taxon>Pseudomonadati</taxon>
        <taxon>Pseudomonadota</taxon>
        <taxon>Betaproteobacteria</taxon>
        <taxon>Neisseriales</taxon>
        <taxon>Chitinibacteraceae</taxon>
        <taxon>Chitinimonas</taxon>
    </lineage>
</organism>
<dbReference type="PANTHER" id="PTHR33695">
    <property type="entry name" value="LIPOPROTEIN SIGNAL PEPTIDASE"/>
    <property type="match status" value="1"/>
</dbReference>
<dbReference type="Pfam" id="PF01252">
    <property type="entry name" value="Peptidase_A8"/>
    <property type="match status" value="1"/>
</dbReference>
<dbReference type="GO" id="GO:0006508">
    <property type="term" value="P:proteolysis"/>
    <property type="evidence" value="ECO:0007669"/>
    <property type="project" value="UniProtKB-KW"/>
</dbReference>
<evidence type="ECO:0000256" key="10">
    <source>
        <dbReference type="RuleBase" id="RU000594"/>
    </source>
</evidence>
<sequence length="159" mass="17397">MLKHGMARWLGLAAIIVVLDQITKQAVERSLNFGDSIPITGFFNLVLTYNPGAAFSFLADAGGWQKHFFTGLALVVSAVIIHILRKQHGETRYALALTLILGGAIGNVIDRVIYGHVIDFIQLYYGRFYWPAFNVADSAICVGAALMVLDSFLAKPKQA</sequence>
<dbReference type="UniPathway" id="UPA00665"/>
<dbReference type="GO" id="GO:0004190">
    <property type="term" value="F:aspartic-type endopeptidase activity"/>
    <property type="evidence" value="ECO:0007669"/>
    <property type="project" value="UniProtKB-UniRule"/>
</dbReference>
<comment type="caution">
    <text evidence="9">Lacks conserved residue(s) required for the propagation of feature annotation.</text>
</comment>
<keyword evidence="5 9" id="KW-0064">Aspartyl protease</keyword>
<comment type="catalytic activity">
    <reaction evidence="9 10">
        <text>Release of signal peptides from bacterial membrane prolipoproteins. Hydrolyzes -Xaa-Yaa-Zaa-|-(S,diacylglyceryl)Cys-, in which Xaa is hydrophobic (preferably Leu), and Yaa (Ala or Ser) and Zaa (Gly or Ala) have small, neutral side chains.</text>
        <dbReference type="EC" id="3.4.23.36"/>
    </reaction>
</comment>
<feature type="transmembrane region" description="Helical" evidence="9">
    <location>
        <begin position="91"/>
        <end position="109"/>
    </location>
</feature>
<dbReference type="STRING" id="1121279.SAMN02745887_02370"/>
<comment type="pathway">
    <text evidence="9">Protein modification; lipoprotein biosynthesis (signal peptide cleavage).</text>
</comment>
<evidence type="ECO:0000256" key="4">
    <source>
        <dbReference type="ARBA" id="ARBA00022692"/>
    </source>
</evidence>
<comment type="function">
    <text evidence="9 10">This protein specifically catalyzes the removal of signal peptides from prolipoproteins.</text>
</comment>
<dbReference type="EC" id="3.4.23.36" evidence="9"/>
<dbReference type="InterPro" id="IPR001872">
    <property type="entry name" value="Peptidase_A8"/>
</dbReference>
<keyword evidence="2 9" id="KW-1003">Cell membrane</keyword>
<dbReference type="NCBIfam" id="TIGR00077">
    <property type="entry name" value="lspA"/>
    <property type="match status" value="1"/>
</dbReference>
<dbReference type="RefSeq" id="WP_072428885.1">
    <property type="nucleotide sequence ID" value="NZ_FPKR01000009.1"/>
</dbReference>
<evidence type="ECO:0000256" key="7">
    <source>
        <dbReference type="ARBA" id="ARBA00022989"/>
    </source>
</evidence>
<dbReference type="Proteomes" id="UP000186513">
    <property type="component" value="Unassembled WGS sequence"/>
</dbReference>
<name>A0A1K2HKR4_9NEIS</name>
<keyword evidence="8 9" id="KW-0472">Membrane</keyword>
<feature type="active site" evidence="9">
    <location>
        <position position="137"/>
    </location>
</feature>
<evidence type="ECO:0000256" key="11">
    <source>
        <dbReference type="RuleBase" id="RU004181"/>
    </source>
</evidence>
<comment type="similarity">
    <text evidence="1 9 11">Belongs to the peptidase A8 family.</text>
</comment>
<dbReference type="HAMAP" id="MF_00161">
    <property type="entry name" value="LspA"/>
    <property type="match status" value="1"/>
</dbReference>
<evidence type="ECO:0000256" key="9">
    <source>
        <dbReference type="HAMAP-Rule" id="MF_00161"/>
    </source>
</evidence>
<evidence type="ECO:0000313" key="12">
    <source>
        <dbReference type="EMBL" id="SFZ77366.1"/>
    </source>
</evidence>
<feature type="active site" evidence="9">
    <location>
        <position position="119"/>
    </location>
</feature>